<keyword evidence="2" id="KW-0472">Membrane</keyword>
<dbReference type="Pfam" id="PF01370">
    <property type="entry name" value="Epimerase"/>
    <property type="match status" value="1"/>
</dbReference>
<protein>
    <submittedName>
        <fullName evidence="4">Oxidoreductase</fullName>
    </submittedName>
</protein>
<proteinExistence type="predicted"/>
<evidence type="ECO:0000259" key="3">
    <source>
        <dbReference type="Pfam" id="PF01370"/>
    </source>
</evidence>
<name>A0ABX8GU57_9BACT</name>
<sequence>MNNRIALIIGSTGLIGKNIVTLLTENEQYDKIISITRRPLGISHPKLSEVITNFENLNTLELSTDIDIAFCCLGTTMKQAGSKEAFYKVDHTFIVDFFKLAKRYNVKNSLVVSSMGADKHSFIYYNKVKGETEYALMNLGLPALNIFQPSLLIGNREESRFGEDLGKVFNQFLSPIIPKKYKGIEGVTVAKAMIKQADSTPSKKVSFFTSDQIQELGK</sequence>
<accession>A0ABX8GU57</accession>
<evidence type="ECO:0000256" key="1">
    <source>
        <dbReference type="ARBA" id="ARBA00004370"/>
    </source>
</evidence>
<dbReference type="RefSeq" id="WP_144073888.1">
    <property type="nucleotide sequence ID" value="NZ_CP076128.1"/>
</dbReference>
<gene>
    <name evidence="4" type="ORF">KM029_14170</name>
</gene>
<dbReference type="PANTHER" id="PTHR14097">
    <property type="entry name" value="OXIDOREDUCTASE HTATIP2"/>
    <property type="match status" value="1"/>
</dbReference>
<dbReference type="Gene3D" id="3.40.50.720">
    <property type="entry name" value="NAD(P)-binding Rossmann-like Domain"/>
    <property type="match status" value="1"/>
</dbReference>
<dbReference type="InterPro" id="IPR001509">
    <property type="entry name" value="Epimerase_deHydtase"/>
</dbReference>
<feature type="domain" description="NAD-dependent epimerase/dehydratase" evidence="3">
    <location>
        <begin position="6"/>
        <end position="115"/>
    </location>
</feature>
<organism evidence="4 5">
    <name type="scientific">Flammeovirga kamogawensis</name>
    <dbReference type="NCBI Taxonomy" id="373891"/>
    <lineage>
        <taxon>Bacteria</taxon>
        <taxon>Pseudomonadati</taxon>
        <taxon>Bacteroidota</taxon>
        <taxon>Cytophagia</taxon>
        <taxon>Cytophagales</taxon>
        <taxon>Flammeovirgaceae</taxon>
        <taxon>Flammeovirga</taxon>
    </lineage>
</organism>
<dbReference type="PANTHER" id="PTHR14097:SF7">
    <property type="entry name" value="OXIDOREDUCTASE HTATIP2"/>
    <property type="match status" value="1"/>
</dbReference>
<dbReference type="SUPFAM" id="SSF51735">
    <property type="entry name" value="NAD(P)-binding Rossmann-fold domains"/>
    <property type="match status" value="1"/>
</dbReference>
<keyword evidence="5" id="KW-1185">Reference proteome</keyword>
<comment type="subcellular location">
    <subcellularLocation>
        <location evidence="1">Membrane</location>
    </subcellularLocation>
</comment>
<reference evidence="4 5" key="1">
    <citation type="submission" date="2021-05" db="EMBL/GenBank/DDBJ databases">
        <title>Comparative genomic studies on the polysaccharide-degrading batcterial strains of the Flammeovirga genus.</title>
        <authorList>
            <person name="Zewei F."/>
            <person name="Zheng Z."/>
            <person name="Yu L."/>
            <person name="Ruyue G."/>
            <person name="Yanhong M."/>
            <person name="Yuanyuan C."/>
            <person name="Jingyan G."/>
            <person name="Wenjun H."/>
        </authorList>
    </citation>
    <scope>NUCLEOTIDE SEQUENCE [LARGE SCALE GENOMIC DNA]</scope>
    <source>
        <strain evidence="4 5">YS10</strain>
    </source>
</reference>
<dbReference type="EMBL" id="CP076128">
    <property type="protein sequence ID" value="QWG06470.1"/>
    <property type="molecule type" value="Genomic_DNA"/>
</dbReference>
<evidence type="ECO:0000313" key="5">
    <source>
        <dbReference type="Proteomes" id="UP000682802"/>
    </source>
</evidence>
<evidence type="ECO:0000256" key="2">
    <source>
        <dbReference type="ARBA" id="ARBA00023136"/>
    </source>
</evidence>
<evidence type="ECO:0000313" key="4">
    <source>
        <dbReference type="EMBL" id="QWG06470.1"/>
    </source>
</evidence>
<dbReference type="Proteomes" id="UP000682802">
    <property type="component" value="Chromosome 1"/>
</dbReference>
<dbReference type="CDD" id="cd05250">
    <property type="entry name" value="CC3_like_SDR_a"/>
    <property type="match status" value="1"/>
</dbReference>
<dbReference type="InterPro" id="IPR036291">
    <property type="entry name" value="NAD(P)-bd_dom_sf"/>
</dbReference>